<dbReference type="Proteomes" id="UP000275385">
    <property type="component" value="Unassembled WGS sequence"/>
</dbReference>
<protein>
    <submittedName>
        <fullName evidence="1">Uncharacterized protein</fullName>
    </submittedName>
</protein>
<sequence length="152" mass="17019">MQTSWPPQATWRHVPAESLPLQVYHGDHNVRPVAHCDHSAEIAELRREMHDLARQSYQMLVGSNPPLGQGNNTMAPFAGHQTSIPPPTFNQQIIPAINVYNTDGKPSASANNQPLVQIAFSNPLVHVLYLLFWPWVFFSSREPPPPQEKSPS</sequence>
<gene>
    <name evidence="1" type="ORF">DL546_006577</name>
</gene>
<proteinExistence type="predicted"/>
<organism evidence="1 2">
    <name type="scientific">Coniochaeta pulveracea</name>
    <dbReference type="NCBI Taxonomy" id="177199"/>
    <lineage>
        <taxon>Eukaryota</taxon>
        <taxon>Fungi</taxon>
        <taxon>Dikarya</taxon>
        <taxon>Ascomycota</taxon>
        <taxon>Pezizomycotina</taxon>
        <taxon>Sordariomycetes</taxon>
        <taxon>Sordariomycetidae</taxon>
        <taxon>Coniochaetales</taxon>
        <taxon>Coniochaetaceae</taxon>
        <taxon>Coniochaeta</taxon>
    </lineage>
</organism>
<evidence type="ECO:0000313" key="1">
    <source>
        <dbReference type="EMBL" id="RKU45430.1"/>
    </source>
</evidence>
<accession>A0A420YCI4</accession>
<name>A0A420YCI4_9PEZI</name>
<dbReference type="EMBL" id="QVQW01000021">
    <property type="protein sequence ID" value="RKU45430.1"/>
    <property type="molecule type" value="Genomic_DNA"/>
</dbReference>
<evidence type="ECO:0000313" key="2">
    <source>
        <dbReference type="Proteomes" id="UP000275385"/>
    </source>
</evidence>
<reference evidence="1 2" key="1">
    <citation type="submission" date="2018-08" db="EMBL/GenBank/DDBJ databases">
        <title>Draft genome of the lignicolous fungus Coniochaeta pulveracea.</title>
        <authorList>
            <person name="Borstlap C.J."/>
            <person name="De Witt R.N."/>
            <person name="Botha A."/>
            <person name="Volschenk H."/>
        </authorList>
    </citation>
    <scope>NUCLEOTIDE SEQUENCE [LARGE SCALE GENOMIC DNA]</scope>
    <source>
        <strain evidence="1 2">CAB683</strain>
    </source>
</reference>
<dbReference type="AlphaFoldDB" id="A0A420YCI4"/>
<keyword evidence="2" id="KW-1185">Reference proteome</keyword>
<comment type="caution">
    <text evidence="1">The sequence shown here is derived from an EMBL/GenBank/DDBJ whole genome shotgun (WGS) entry which is preliminary data.</text>
</comment>